<keyword evidence="2" id="KW-1185">Reference proteome</keyword>
<proteinExistence type="predicted"/>
<gene>
    <name evidence="1" type="ORF">ACFO3D_07085</name>
</gene>
<accession>A0ABV9DIZ7</accession>
<dbReference type="RefSeq" id="WP_390294216.1">
    <property type="nucleotide sequence ID" value="NZ_JBHSFU010000004.1"/>
</dbReference>
<sequence>MGNIVFADLENIDLRTTSLKVVESTDHLTDETVLLSSSDTYPEAELNKGHNVFVPSDLLDNGSAAAGVYVFFDLEIYPFFQKVKENIQKQDKPKGVFRFRRIVGKDETTSLAVGDLFIIASLLGEPEAVKVKHTNHTVTPYHMIVTVNFGEGTMAHMEYTFGNDAERIELEWSGIKNIIEFNSQEMAPIDPSSNTNLPLAYSVDSILNTARNADSVLIKRLNKYCQLINGGAD</sequence>
<name>A0ABV9DIZ7_9BACI</name>
<comment type="caution">
    <text evidence="1">The sequence shown here is derived from an EMBL/GenBank/DDBJ whole genome shotgun (WGS) entry which is preliminary data.</text>
</comment>
<protein>
    <submittedName>
        <fullName evidence="1">Uncharacterized protein</fullName>
    </submittedName>
</protein>
<organism evidence="1 2">
    <name type="scientific">Virgibacillus kekensis</name>
    <dbReference type="NCBI Taxonomy" id="202261"/>
    <lineage>
        <taxon>Bacteria</taxon>
        <taxon>Bacillati</taxon>
        <taxon>Bacillota</taxon>
        <taxon>Bacilli</taxon>
        <taxon>Bacillales</taxon>
        <taxon>Bacillaceae</taxon>
        <taxon>Virgibacillus</taxon>
    </lineage>
</organism>
<evidence type="ECO:0000313" key="2">
    <source>
        <dbReference type="Proteomes" id="UP001595989"/>
    </source>
</evidence>
<reference evidence="2" key="1">
    <citation type="journal article" date="2019" name="Int. J. Syst. Evol. Microbiol.">
        <title>The Global Catalogue of Microorganisms (GCM) 10K type strain sequencing project: providing services to taxonomists for standard genome sequencing and annotation.</title>
        <authorList>
            <consortium name="The Broad Institute Genomics Platform"/>
            <consortium name="The Broad Institute Genome Sequencing Center for Infectious Disease"/>
            <person name="Wu L."/>
            <person name="Ma J."/>
        </authorList>
    </citation>
    <scope>NUCLEOTIDE SEQUENCE [LARGE SCALE GENOMIC DNA]</scope>
    <source>
        <strain evidence="2">CGMCC 4.7426</strain>
    </source>
</reference>
<evidence type="ECO:0000313" key="1">
    <source>
        <dbReference type="EMBL" id="MFC4557970.1"/>
    </source>
</evidence>
<dbReference type="EMBL" id="JBHSFU010000004">
    <property type="protein sequence ID" value="MFC4557970.1"/>
    <property type="molecule type" value="Genomic_DNA"/>
</dbReference>
<dbReference type="Proteomes" id="UP001595989">
    <property type="component" value="Unassembled WGS sequence"/>
</dbReference>